<protein>
    <submittedName>
        <fullName evidence="11">Branched-chain amino acid transport system carrier protein</fullName>
    </submittedName>
</protein>
<dbReference type="InterPro" id="IPR004685">
    <property type="entry name" value="Brnchd-chn_aa_trnsp_Livcs"/>
</dbReference>
<evidence type="ECO:0000313" key="11">
    <source>
        <dbReference type="EMBL" id="BDA65197.1"/>
    </source>
</evidence>
<keyword evidence="3" id="KW-0813">Transport</keyword>
<feature type="transmembrane region" description="Helical" evidence="10">
    <location>
        <begin position="288"/>
        <end position="321"/>
    </location>
</feature>
<feature type="region of interest" description="Disordered" evidence="9">
    <location>
        <begin position="450"/>
        <end position="482"/>
    </location>
</feature>
<name>A0ABN6K7F0_9ACTO</name>
<evidence type="ECO:0000256" key="10">
    <source>
        <dbReference type="SAM" id="Phobius"/>
    </source>
</evidence>
<gene>
    <name evidence="11" type="primary">brnQ</name>
    <name evidence="11" type="ORF">MANAM107_20310</name>
</gene>
<dbReference type="NCBIfam" id="TIGR00796">
    <property type="entry name" value="livcs"/>
    <property type="match status" value="1"/>
</dbReference>
<feature type="compositionally biased region" description="Low complexity" evidence="9">
    <location>
        <begin position="458"/>
        <end position="468"/>
    </location>
</feature>
<evidence type="ECO:0000256" key="5">
    <source>
        <dbReference type="ARBA" id="ARBA00022692"/>
    </source>
</evidence>
<evidence type="ECO:0000256" key="6">
    <source>
        <dbReference type="ARBA" id="ARBA00022970"/>
    </source>
</evidence>
<comment type="similarity">
    <text evidence="2">Belongs to the branched chain amino acid transporter family.</text>
</comment>
<dbReference type="PANTHER" id="PTHR30588:SF0">
    <property type="entry name" value="BRANCHED-CHAIN AMINO ACID PERMEASE BRNQ"/>
    <property type="match status" value="1"/>
</dbReference>
<feature type="transmembrane region" description="Helical" evidence="10">
    <location>
        <begin position="20"/>
        <end position="41"/>
    </location>
</feature>
<proteinExistence type="inferred from homology"/>
<feature type="transmembrane region" description="Helical" evidence="10">
    <location>
        <begin position="95"/>
        <end position="115"/>
    </location>
</feature>
<evidence type="ECO:0000256" key="2">
    <source>
        <dbReference type="ARBA" id="ARBA00008540"/>
    </source>
</evidence>
<keyword evidence="4" id="KW-1003">Cell membrane</keyword>
<accession>A0ABN6K7F0</accession>
<evidence type="ECO:0000256" key="9">
    <source>
        <dbReference type="SAM" id="MobiDB-lite"/>
    </source>
</evidence>
<dbReference type="Pfam" id="PF05525">
    <property type="entry name" value="Branch_AA_trans"/>
    <property type="match status" value="1"/>
</dbReference>
<dbReference type="EMBL" id="AP025017">
    <property type="protein sequence ID" value="BDA65197.1"/>
    <property type="molecule type" value="Genomic_DNA"/>
</dbReference>
<evidence type="ECO:0000313" key="12">
    <source>
        <dbReference type="Proteomes" id="UP000824496"/>
    </source>
</evidence>
<feature type="transmembrane region" description="Helical" evidence="10">
    <location>
        <begin position="210"/>
        <end position="230"/>
    </location>
</feature>
<feature type="transmembrane region" description="Helical" evidence="10">
    <location>
        <begin position="333"/>
        <end position="355"/>
    </location>
</feature>
<comment type="subcellular location">
    <subcellularLocation>
        <location evidence="1">Cell membrane</location>
        <topology evidence="1">Multi-pass membrane protein</topology>
    </subcellularLocation>
</comment>
<keyword evidence="7 10" id="KW-1133">Transmembrane helix</keyword>
<evidence type="ECO:0000256" key="1">
    <source>
        <dbReference type="ARBA" id="ARBA00004651"/>
    </source>
</evidence>
<evidence type="ECO:0000256" key="8">
    <source>
        <dbReference type="ARBA" id="ARBA00023136"/>
    </source>
</evidence>
<feature type="transmembrane region" description="Helical" evidence="10">
    <location>
        <begin position="423"/>
        <end position="441"/>
    </location>
</feature>
<evidence type="ECO:0000256" key="7">
    <source>
        <dbReference type="ARBA" id="ARBA00022989"/>
    </source>
</evidence>
<feature type="transmembrane region" description="Helical" evidence="10">
    <location>
        <begin position="242"/>
        <end position="268"/>
    </location>
</feature>
<evidence type="ECO:0000256" key="3">
    <source>
        <dbReference type="ARBA" id="ARBA00022448"/>
    </source>
</evidence>
<feature type="transmembrane region" description="Helical" evidence="10">
    <location>
        <begin position="167"/>
        <end position="190"/>
    </location>
</feature>
<feature type="transmembrane region" description="Helical" evidence="10">
    <location>
        <begin position="135"/>
        <end position="155"/>
    </location>
</feature>
<organism evidence="11 12">
    <name type="scientific">Actinomyces capricornis</name>
    <dbReference type="NCBI Taxonomy" id="2755559"/>
    <lineage>
        <taxon>Bacteria</taxon>
        <taxon>Bacillati</taxon>
        <taxon>Actinomycetota</taxon>
        <taxon>Actinomycetes</taxon>
        <taxon>Actinomycetales</taxon>
        <taxon>Actinomycetaceae</taxon>
        <taxon>Actinomyces</taxon>
    </lineage>
</organism>
<feature type="transmembrane region" description="Helical" evidence="10">
    <location>
        <begin position="361"/>
        <end position="379"/>
    </location>
</feature>
<keyword evidence="6" id="KW-0029">Amino-acid transport</keyword>
<keyword evidence="5 10" id="KW-0812">Transmembrane</keyword>
<reference evidence="11 12" key="1">
    <citation type="submission" date="2021-08" db="EMBL/GenBank/DDBJ databases">
        <title>Whole genome sequence of novel Actinomyces species strain MAS-1.</title>
        <authorList>
            <person name="Saito M."/>
            <person name="Kuwahara N."/>
            <person name="Takizawa T."/>
            <person name="Gotouda H."/>
            <person name="Ochiai T."/>
        </authorList>
    </citation>
    <scope>NUCLEOTIDE SEQUENCE [LARGE SCALE GENOMIC DNA]</scope>
    <source>
        <strain evidence="11 12">MAS-1</strain>
    </source>
</reference>
<keyword evidence="8 10" id="KW-0472">Membrane</keyword>
<evidence type="ECO:0000256" key="4">
    <source>
        <dbReference type="ARBA" id="ARBA00022475"/>
    </source>
</evidence>
<dbReference type="PANTHER" id="PTHR30588">
    <property type="entry name" value="BRANCHED-CHAIN AMINO ACID TRANSPORT SYSTEM 2 CARRIER PROTEIN"/>
    <property type="match status" value="1"/>
</dbReference>
<sequence length="482" mass="48998">MTHPTIHRTAPSSRPAAGALSAVTTGLMLFALFFGAGNLIFPPVLGASAGSGLPAVMAGFLTTGVIMPLVAIMAVSTSGEGILGLARRVGPRFGVLMPLAVYLSIGPLYAVPRVATVAYELATRPVLELMGLRPGGWVLALHIVVFFSLALLIAMRPGRMADSIGRWLTPALLALLAVLCGAVLLTATGVPRPAEGPYARAPLGTGLTQGYLTMDVLAATVFGIVVITSLRQRGIAQPRQILRATCLAGIIAATLLACVYIGLALVGARTPGPADDGAALLRAAAAQSLGALGVIIFAAIVILACLTTVVGLLAAWAGYAYAAWPAVPFNRQLLGGTALSMLLANLGLGAILTIVSPLTLLLYPMTISLVVVTLLDALAPGHLRAAYTWPVAVAGVLGAVSALEEVGWSAPGQALARTGVWSASTGWILPALIALGIGLAIDLRRGRWSAPGDPAPAPDRAQAASSAQTGPTEHPAPPRSGA</sequence>
<dbReference type="Proteomes" id="UP000824496">
    <property type="component" value="Chromosome"/>
</dbReference>
<feature type="transmembrane region" description="Helical" evidence="10">
    <location>
        <begin position="53"/>
        <end position="75"/>
    </location>
</feature>
<feature type="transmembrane region" description="Helical" evidence="10">
    <location>
        <begin position="386"/>
        <end position="403"/>
    </location>
</feature>
<keyword evidence="12" id="KW-1185">Reference proteome</keyword>